<feature type="compositionally biased region" description="Polar residues" evidence="1">
    <location>
        <begin position="1"/>
        <end position="10"/>
    </location>
</feature>
<organism evidence="2 3">
    <name type="scientific">Ensete ventricosum</name>
    <name type="common">Abyssinian banana</name>
    <name type="synonym">Musa ensete</name>
    <dbReference type="NCBI Taxonomy" id="4639"/>
    <lineage>
        <taxon>Eukaryota</taxon>
        <taxon>Viridiplantae</taxon>
        <taxon>Streptophyta</taxon>
        <taxon>Embryophyta</taxon>
        <taxon>Tracheophyta</taxon>
        <taxon>Spermatophyta</taxon>
        <taxon>Magnoliopsida</taxon>
        <taxon>Liliopsida</taxon>
        <taxon>Zingiberales</taxon>
        <taxon>Musaceae</taxon>
        <taxon>Ensete</taxon>
    </lineage>
</organism>
<dbReference type="EMBL" id="AMZH03000295">
    <property type="protein sequence ID" value="RRT84473.1"/>
    <property type="molecule type" value="Genomic_DNA"/>
</dbReference>
<sequence length="207" mass="23475">MMSGRSFTSPKKSREKALPGDPLSSKRSKDKLIPLNFRLPSLEVYDRNSDPTEYIPTFRAQIALYDTSNALIYRAFLTTLRGLAQMWYNHLKLLSFSSFGHMVKEFEFNFLASAKPKPYITFEARDTEYPDHDEALVILVCIANVQVKRVMVDIDSSADVLYHNTFLKLGLTATNLTSMYSMLTEFTGDSITPLIITFSPITLGPRP</sequence>
<dbReference type="PANTHER" id="PTHR33240:SF8">
    <property type="entry name" value="OS03G0439900 PROTEIN"/>
    <property type="match status" value="1"/>
</dbReference>
<protein>
    <recommendedName>
        <fullName evidence="4">Retrotransposon gag domain-containing protein</fullName>
    </recommendedName>
</protein>
<dbReference type="AlphaFoldDB" id="A0A427B7N3"/>
<proteinExistence type="predicted"/>
<feature type="region of interest" description="Disordered" evidence="1">
    <location>
        <begin position="1"/>
        <end position="27"/>
    </location>
</feature>
<evidence type="ECO:0000256" key="1">
    <source>
        <dbReference type="SAM" id="MobiDB-lite"/>
    </source>
</evidence>
<evidence type="ECO:0008006" key="4">
    <source>
        <dbReference type="Google" id="ProtNLM"/>
    </source>
</evidence>
<reference evidence="2 3" key="1">
    <citation type="journal article" date="2014" name="Agronomy (Basel)">
        <title>A Draft Genome Sequence for Ensete ventricosum, the Drought-Tolerant Tree Against Hunger.</title>
        <authorList>
            <person name="Harrison J."/>
            <person name="Moore K.A."/>
            <person name="Paszkiewicz K."/>
            <person name="Jones T."/>
            <person name="Grant M."/>
            <person name="Ambacheew D."/>
            <person name="Muzemil S."/>
            <person name="Studholme D.J."/>
        </authorList>
    </citation>
    <scope>NUCLEOTIDE SEQUENCE [LARGE SCALE GENOMIC DNA]</scope>
</reference>
<gene>
    <name evidence="2" type="ORF">B296_00003067</name>
</gene>
<name>A0A427B7N3_ENSVE</name>
<comment type="caution">
    <text evidence="2">The sequence shown here is derived from an EMBL/GenBank/DDBJ whole genome shotgun (WGS) entry which is preliminary data.</text>
</comment>
<dbReference type="Proteomes" id="UP000287651">
    <property type="component" value="Unassembled WGS sequence"/>
</dbReference>
<evidence type="ECO:0000313" key="3">
    <source>
        <dbReference type="Proteomes" id="UP000287651"/>
    </source>
</evidence>
<evidence type="ECO:0000313" key="2">
    <source>
        <dbReference type="EMBL" id="RRT84473.1"/>
    </source>
</evidence>
<accession>A0A427B7N3</accession>
<dbReference type="PANTHER" id="PTHR33240">
    <property type="entry name" value="OS08G0508500 PROTEIN"/>
    <property type="match status" value="1"/>
</dbReference>